<feature type="region of interest" description="Disordered" evidence="1">
    <location>
        <begin position="62"/>
        <end position="81"/>
    </location>
</feature>
<evidence type="ECO:0000256" key="1">
    <source>
        <dbReference type="SAM" id="MobiDB-lite"/>
    </source>
</evidence>
<dbReference type="RefSeq" id="WP_095350237.1">
    <property type="nucleotide sequence ID" value="NZ_NCXK01000024.1"/>
</dbReference>
<organism evidence="2 3">
    <name type="scientific">Acetobacter fabarum</name>
    <dbReference type="NCBI Taxonomy" id="483199"/>
    <lineage>
        <taxon>Bacteria</taxon>
        <taxon>Pseudomonadati</taxon>
        <taxon>Pseudomonadota</taxon>
        <taxon>Alphaproteobacteria</taxon>
        <taxon>Acetobacterales</taxon>
        <taxon>Acetobacteraceae</taxon>
        <taxon>Acetobacter</taxon>
    </lineage>
</organism>
<feature type="compositionally biased region" description="Polar residues" evidence="1">
    <location>
        <begin position="62"/>
        <end position="73"/>
    </location>
</feature>
<dbReference type="AlphaFoldDB" id="A0A269XXJ9"/>
<sequence>MICATNPTPGEIRASRLASGLTQKQAGTLVSVTLSTWQKWEYGRHPMPRALYNLFIIKTRKGSSCSQNQQQTRGLHAKKRD</sequence>
<protein>
    <recommendedName>
        <fullName evidence="4">HTH cro/C1-type domain-containing protein</fullName>
    </recommendedName>
</protein>
<dbReference type="Pfam" id="PF13560">
    <property type="entry name" value="HTH_31"/>
    <property type="match status" value="1"/>
</dbReference>
<accession>A0A269XXJ9</accession>
<dbReference type="GO" id="GO:0003677">
    <property type="term" value="F:DNA binding"/>
    <property type="evidence" value="ECO:0007669"/>
    <property type="project" value="InterPro"/>
</dbReference>
<gene>
    <name evidence="2" type="ORF">B8X00_11410</name>
</gene>
<evidence type="ECO:0000313" key="3">
    <source>
        <dbReference type="Proteomes" id="UP000216151"/>
    </source>
</evidence>
<dbReference type="Gene3D" id="1.10.260.40">
    <property type="entry name" value="lambda repressor-like DNA-binding domains"/>
    <property type="match status" value="1"/>
</dbReference>
<evidence type="ECO:0000313" key="2">
    <source>
        <dbReference type="EMBL" id="PAK77166.1"/>
    </source>
</evidence>
<dbReference type="SUPFAM" id="SSF47413">
    <property type="entry name" value="lambda repressor-like DNA-binding domains"/>
    <property type="match status" value="1"/>
</dbReference>
<evidence type="ECO:0008006" key="4">
    <source>
        <dbReference type="Google" id="ProtNLM"/>
    </source>
</evidence>
<dbReference type="Proteomes" id="UP000216151">
    <property type="component" value="Unassembled WGS sequence"/>
</dbReference>
<dbReference type="InterPro" id="IPR010982">
    <property type="entry name" value="Lambda_DNA-bd_dom_sf"/>
</dbReference>
<keyword evidence="3" id="KW-1185">Reference proteome</keyword>
<comment type="caution">
    <text evidence="2">The sequence shown here is derived from an EMBL/GenBank/DDBJ whole genome shotgun (WGS) entry which is preliminary data.</text>
</comment>
<dbReference type="InterPro" id="IPR001387">
    <property type="entry name" value="Cro/C1-type_HTH"/>
</dbReference>
<dbReference type="EMBL" id="NCXK01000024">
    <property type="protein sequence ID" value="PAK77166.1"/>
    <property type="molecule type" value="Genomic_DNA"/>
</dbReference>
<reference evidence="2 3" key="1">
    <citation type="submission" date="2017-04" db="EMBL/GenBank/DDBJ databases">
        <title>Kefir bacterial isolates.</title>
        <authorList>
            <person name="Kim Y."/>
            <person name="Blasche S."/>
            <person name="Patil K.R."/>
        </authorList>
    </citation>
    <scope>NUCLEOTIDE SEQUENCE [LARGE SCALE GENOMIC DNA]</scope>
    <source>
        <strain evidence="2 3">KR</strain>
    </source>
</reference>
<dbReference type="CDD" id="cd00093">
    <property type="entry name" value="HTH_XRE"/>
    <property type="match status" value="1"/>
</dbReference>
<proteinExistence type="predicted"/>
<dbReference type="OrthoDB" id="5574138at2"/>
<name>A0A269XXJ9_9PROT</name>